<evidence type="ECO:0000256" key="2">
    <source>
        <dbReference type="SAM" id="MobiDB-lite"/>
    </source>
</evidence>
<feature type="coiled-coil region" evidence="1">
    <location>
        <begin position="185"/>
        <end position="262"/>
    </location>
</feature>
<keyword evidence="1" id="KW-0175">Coiled coil</keyword>
<accession>A0AAN0ME74</accession>
<organism evidence="3 4">
    <name type="scientific">Yoonia rhodophyticola</name>
    <dbReference type="NCBI Taxonomy" id="3137370"/>
    <lineage>
        <taxon>Bacteria</taxon>
        <taxon>Pseudomonadati</taxon>
        <taxon>Pseudomonadota</taxon>
        <taxon>Alphaproteobacteria</taxon>
        <taxon>Rhodobacterales</taxon>
        <taxon>Paracoccaceae</taxon>
        <taxon>Yoonia</taxon>
    </lineage>
</organism>
<dbReference type="KEGG" id="yrh:AABB31_03995"/>
<feature type="compositionally biased region" description="Polar residues" evidence="2">
    <location>
        <begin position="1"/>
        <end position="17"/>
    </location>
</feature>
<evidence type="ECO:0000313" key="3">
    <source>
        <dbReference type="EMBL" id="WZU68108.1"/>
    </source>
</evidence>
<reference evidence="3" key="1">
    <citation type="submission" date="2024-08" db="EMBL/GenBank/DDBJ databases">
        <title>Phylogenomic analyses of a clade within the roseobacter group suggest taxonomic reassignments of species of the genera Aestuariivita, Citreicella, Loktanella, Nautella, Pelagibaca, Ruegeria, Thalassobius, Thiobacimonas and Tropicibacter, and the proposal o.</title>
        <authorList>
            <person name="Jeon C.O."/>
        </authorList>
    </citation>
    <scope>NUCLEOTIDE SEQUENCE</scope>
    <source>
        <strain evidence="3">SS1-5</strain>
    </source>
</reference>
<feature type="region of interest" description="Disordered" evidence="2">
    <location>
        <begin position="1"/>
        <end position="43"/>
    </location>
</feature>
<dbReference type="EMBL" id="CP151767">
    <property type="protein sequence ID" value="WZU68108.1"/>
    <property type="molecule type" value="Genomic_DNA"/>
</dbReference>
<evidence type="ECO:0000313" key="4">
    <source>
        <dbReference type="Proteomes" id="UP001470809"/>
    </source>
</evidence>
<dbReference type="AlphaFoldDB" id="A0AAN0ME74"/>
<sequence length="424" mass="43151">MANQPDSGDQTPLTLENPTAPEAPMDESAAAQPLIDAIPPEVHAEPLRATDAATVSDEDVVVVDPPAPEETIAPELEKAAAAAPEPAAAPAPPPPAQKSGFLPLLLGGVVAGGIGYVAGSMGLVQTDTTLADQVASQSETLAAIEASIAEPPSVDLSGIETAQAALSDNITTLQDQLDTGLNGLRAELDDAVAALDTRVADLESLPVGDGTVSERAISAYEAELEELRSRLEAMSDTATVQLEEARAEAASIEANAEAAARAAAGRAALARVQTALDDGAPLGAALTDLQDALDGPVPDALMAAQDGVPTLASLQESFPEVARTALVAARSADVAGEETSGIGAFFRNQFDVRSVAPREGDDVDAILSRAEAAVKAGRLSDALAETAALPEEARVEMTEWLGLAESRADAIAAVDVLTTTLNDN</sequence>
<keyword evidence="4" id="KW-1185">Reference proteome</keyword>
<protein>
    <submittedName>
        <fullName evidence="3">COG4223 family protein</fullName>
    </submittedName>
</protein>
<dbReference type="Proteomes" id="UP001470809">
    <property type="component" value="Chromosome"/>
</dbReference>
<name>A0AAN0ME74_9RHOB</name>
<gene>
    <name evidence="3" type="ORF">AABB31_03995</name>
</gene>
<dbReference type="Gene3D" id="1.10.287.1490">
    <property type="match status" value="1"/>
</dbReference>
<evidence type="ECO:0000256" key="1">
    <source>
        <dbReference type="SAM" id="Coils"/>
    </source>
</evidence>
<proteinExistence type="predicted"/>
<dbReference type="RefSeq" id="WP_342077401.1">
    <property type="nucleotide sequence ID" value="NZ_CP151767.2"/>
</dbReference>